<dbReference type="AlphaFoldDB" id="R7WLL3"/>
<name>R7WLL3_9NOCA</name>
<evidence type="ECO:0000256" key="1">
    <source>
        <dbReference type="SAM" id="MobiDB-lite"/>
    </source>
</evidence>
<proteinExistence type="predicted"/>
<evidence type="ECO:0000313" key="3">
    <source>
        <dbReference type="Proteomes" id="UP000013525"/>
    </source>
</evidence>
<accession>R7WLL3</accession>
<gene>
    <name evidence="2" type="ORF">Rrhod_2558</name>
</gene>
<keyword evidence="3" id="KW-1185">Reference proteome</keyword>
<feature type="compositionally biased region" description="Basic and acidic residues" evidence="1">
    <location>
        <begin position="22"/>
        <end position="31"/>
    </location>
</feature>
<comment type="caution">
    <text evidence="2">The sequence shown here is derived from an EMBL/GenBank/DDBJ whole genome shotgun (WGS) entry which is preliminary data.</text>
</comment>
<reference evidence="2 3" key="1">
    <citation type="journal article" date="2013" name="Genome Announc.">
        <title>Draft Genome Sequence of Rhodococcus rhodnii Strain LMG5362, a Symbiont of Rhodnius prolixus (Hemiptera, Reduviidae, Triatominae), the Principle Vector of Trypanosoma cruzi.</title>
        <authorList>
            <person name="Pachebat J.A."/>
            <person name="van Keulen G."/>
            <person name="Whitten M.M."/>
            <person name="Girdwood S."/>
            <person name="Del Sol R."/>
            <person name="Dyson P.J."/>
            <person name="Facey P.D."/>
        </authorList>
    </citation>
    <scope>NUCLEOTIDE SEQUENCE [LARGE SCALE GENOMIC DNA]</scope>
    <source>
        <strain evidence="2 3">LMG 5362</strain>
    </source>
</reference>
<protein>
    <submittedName>
        <fullName evidence="2">Uncharacterized protein</fullName>
    </submittedName>
</protein>
<feature type="region of interest" description="Disordered" evidence="1">
    <location>
        <begin position="1"/>
        <end position="31"/>
    </location>
</feature>
<dbReference type="Proteomes" id="UP000013525">
    <property type="component" value="Unassembled WGS sequence"/>
</dbReference>
<organism evidence="2 3">
    <name type="scientific">Rhodococcus rhodnii LMG 5362</name>
    <dbReference type="NCBI Taxonomy" id="1273125"/>
    <lineage>
        <taxon>Bacteria</taxon>
        <taxon>Bacillati</taxon>
        <taxon>Actinomycetota</taxon>
        <taxon>Actinomycetes</taxon>
        <taxon>Mycobacteriales</taxon>
        <taxon>Nocardiaceae</taxon>
        <taxon>Rhodococcus</taxon>
    </lineage>
</organism>
<sequence>MLFSDGPVQQAPGPWVSGIPDYRNRGSAEQL</sequence>
<dbReference type="EMBL" id="APMY01000075">
    <property type="protein sequence ID" value="EOM76192.1"/>
    <property type="molecule type" value="Genomic_DNA"/>
</dbReference>
<evidence type="ECO:0000313" key="2">
    <source>
        <dbReference type="EMBL" id="EOM76192.1"/>
    </source>
</evidence>